<dbReference type="InterPro" id="IPR023997">
    <property type="entry name" value="TonB-dep_OMP_SusC/RagA_CS"/>
</dbReference>
<feature type="chain" id="PRO_5029725106" evidence="1">
    <location>
        <begin position="24"/>
        <end position="943"/>
    </location>
</feature>
<organism evidence="2 3">
    <name type="scientific">Hallella mizrahii</name>
    <dbReference type="NCBI Taxonomy" id="2606637"/>
    <lineage>
        <taxon>Bacteria</taxon>
        <taxon>Pseudomonadati</taxon>
        <taxon>Bacteroidota</taxon>
        <taxon>Bacteroidia</taxon>
        <taxon>Bacteroidales</taxon>
        <taxon>Prevotellaceae</taxon>
        <taxon>Hallella</taxon>
    </lineage>
</organism>
<dbReference type="InterPro" id="IPR023996">
    <property type="entry name" value="TonB-dep_OMP_SusC/RagA"/>
</dbReference>
<gene>
    <name evidence="2" type="ORF">FYJ73_14330</name>
</gene>
<proteinExistence type="predicted"/>
<sequence length="943" mass="105695">MNNPKTYKTNVLTLAMLAMSATALGQTVADSTQVNVAFGSKAKSELMGGVSAIDMVDLTRKNYNTYSLDALQAYAGGYTGQLWNMGDALVLVDGVPRDANNVLPTEIEQITFLKSASAVALYGSRAAKGAVLITTKRGHTDGLRISVRGNAGLFTPKEYPTYLGAAQYMSLYNEALANDGKSPVYTDEDIYNYASGRNPYRYPSIDFFSKDYLKKAYTRYDGNAEFEGGGKFAHFYANIGLYHVGDLIKFGEGKHNHTNRLNVRGNIDLRLNDWITGWVDANATFYDQRGDRSNYWNQSASMRPTSQYPLTPLIPIDQMNPDVMDMQKMIANSNYVIDGKYMLGGTQSQQTNPFSAMYAAGYSTYTSRQLQFDAGINFNLDKVLHGLSFKTHAAIDYATSYSSSIQNDFSTYEPIWTNMNGKDEIIGLNKYGTDKRSGTKIVSGSKTIQTVFFSGQFDYSRQFGLHAVDATLLAHGYQVTTTGEYHRTSNANLGLNVDYNYDRRYYANLAMAAIHSAKLAEGHREALSPVATIAWRVSREKWMKPTESWLDDLKINASYGVINEDLDIEKYYMYDDIFTATGTWWGWSESANSMQTSDSQRGGNKDLGFVKRKELRFGLDASFGKGLVRLNANYYNVKFDGLLITPETLYPSYFHTYWPVSTFLPYINYNAQRRSGFDFTIDVHKQLGDVDLSGGITGMTFSSKNTKVSENVEYDWQKSQGARIDALRGYHCLGFINEDDVVRGTDGAITGYKDGVAVINSNTKPGDLKYQDMNGDGLIDSRDQVVLGHWTPNFYLGLHFTTKYKGFTFFMNWTGDFGGMGVKDNSYMWCYGSRKYSDVVLGRWTPETATTATYPRLTTEGGELNFVTSDFWTYKTDAVRLNKVQLTYDLPENLFQGKWVKGLSVYLSGSNLLTISGERKYMETSVGSFPQTRFYNLGAKVNF</sequence>
<dbReference type="NCBIfam" id="TIGR04057">
    <property type="entry name" value="SusC_RagA_signa"/>
    <property type="match status" value="1"/>
</dbReference>
<keyword evidence="1" id="KW-0732">Signal</keyword>
<accession>A0A7K0KIU5</accession>
<dbReference type="RefSeq" id="WP_154535427.1">
    <property type="nucleotide sequence ID" value="NZ_VUNG01000055.1"/>
</dbReference>
<dbReference type="Proteomes" id="UP000438914">
    <property type="component" value="Unassembled WGS sequence"/>
</dbReference>
<name>A0A7K0KIU5_9BACT</name>
<dbReference type="SUPFAM" id="SSF56935">
    <property type="entry name" value="Porins"/>
    <property type="match status" value="1"/>
</dbReference>
<evidence type="ECO:0000256" key="1">
    <source>
        <dbReference type="SAM" id="SignalP"/>
    </source>
</evidence>
<feature type="signal peptide" evidence="1">
    <location>
        <begin position="1"/>
        <end position="23"/>
    </location>
</feature>
<dbReference type="EMBL" id="VUNG01000055">
    <property type="protein sequence ID" value="MST85828.1"/>
    <property type="molecule type" value="Genomic_DNA"/>
</dbReference>
<reference evidence="2 3" key="1">
    <citation type="submission" date="2019-08" db="EMBL/GenBank/DDBJ databases">
        <title>In-depth cultivation of the pig gut microbiome towards novel bacterial diversity and tailored functional studies.</title>
        <authorList>
            <person name="Wylensek D."/>
            <person name="Hitch T.C.A."/>
            <person name="Clavel T."/>
        </authorList>
    </citation>
    <scope>NUCLEOTIDE SEQUENCE [LARGE SCALE GENOMIC DNA]</scope>
    <source>
        <strain evidence="2 3">LKV-178-WT-2A</strain>
    </source>
</reference>
<evidence type="ECO:0000313" key="3">
    <source>
        <dbReference type="Proteomes" id="UP000438914"/>
    </source>
</evidence>
<keyword evidence="3" id="KW-1185">Reference proteome</keyword>
<evidence type="ECO:0000313" key="2">
    <source>
        <dbReference type="EMBL" id="MST85828.1"/>
    </source>
</evidence>
<dbReference type="AlphaFoldDB" id="A0A7K0KIU5"/>
<dbReference type="Gene3D" id="2.170.130.10">
    <property type="entry name" value="TonB-dependent receptor, plug domain"/>
    <property type="match status" value="1"/>
</dbReference>
<dbReference type="InterPro" id="IPR037066">
    <property type="entry name" value="Plug_dom_sf"/>
</dbReference>
<protein>
    <submittedName>
        <fullName evidence="2">SusC/RagA family TonB-linked outer membrane protein</fullName>
    </submittedName>
</protein>
<dbReference type="NCBIfam" id="TIGR04056">
    <property type="entry name" value="OMP_RagA_SusC"/>
    <property type="match status" value="1"/>
</dbReference>
<comment type="caution">
    <text evidence="2">The sequence shown here is derived from an EMBL/GenBank/DDBJ whole genome shotgun (WGS) entry which is preliminary data.</text>
</comment>